<protein>
    <submittedName>
        <fullName evidence="1">Uncharacterized protein</fullName>
    </submittedName>
</protein>
<comment type="caution">
    <text evidence="1">The sequence shown here is derived from an EMBL/GenBank/DDBJ whole genome shotgun (WGS) entry which is preliminary data.</text>
</comment>
<evidence type="ECO:0000313" key="1">
    <source>
        <dbReference type="EMBL" id="KAJ4468007.1"/>
    </source>
</evidence>
<keyword evidence="2" id="KW-1185">Reference proteome</keyword>
<name>A0ABQ8V1Y4_9AGAR</name>
<accession>A0ABQ8V1Y4</accession>
<reference evidence="1" key="1">
    <citation type="submission" date="2022-08" db="EMBL/GenBank/DDBJ databases">
        <title>A Global Phylogenomic Analysis of the Shiitake Genus Lentinula.</title>
        <authorList>
            <consortium name="DOE Joint Genome Institute"/>
            <person name="Sierra-Patev S."/>
            <person name="Min B."/>
            <person name="Naranjo-Ortiz M."/>
            <person name="Looney B."/>
            <person name="Konkel Z."/>
            <person name="Slot J.C."/>
            <person name="Sakamoto Y."/>
            <person name="Steenwyk J.L."/>
            <person name="Rokas A."/>
            <person name="Carro J."/>
            <person name="Camarero S."/>
            <person name="Ferreira P."/>
            <person name="Molpeceres G."/>
            <person name="Ruiz-Duenas F.J."/>
            <person name="Serrano A."/>
            <person name="Henrissat B."/>
            <person name="Drula E."/>
            <person name="Hughes K.W."/>
            <person name="Mata J.L."/>
            <person name="Ishikawa N.K."/>
            <person name="Vargas-Isla R."/>
            <person name="Ushijima S."/>
            <person name="Smith C.A."/>
            <person name="Ahrendt S."/>
            <person name="Andreopoulos W."/>
            <person name="He G."/>
            <person name="Labutti K."/>
            <person name="Lipzen A."/>
            <person name="Ng V."/>
            <person name="Riley R."/>
            <person name="Sandor L."/>
            <person name="Barry K."/>
            <person name="Martinez A.T."/>
            <person name="Xiao Y."/>
            <person name="Gibbons J.G."/>
            <person name="Terashima K."/>
            <person name="Grigoriev I.V."/>
            <person name="Hibbett D.S."/>
        </authorList>
    </citation>
    <scope>NUCLEOTIDE SEQUENCE</scope>
    <source>
        <strain evidence="1">RHP3577 ss4</strain>
    </source>
</reference>
<proteinExistence type="predicted"/>
<evidence type="ECO:0000313" key="2">
    <source>
        <dbReference type="Proteomes" id="UP001150217"/>
    </source>
</evidence>
<gene>
    <name evidence="1" type="ORF">C8R41DRAFT_854618</name>
</gene>
<dbReference type="Proteomes" id="UP001150217">
    <property type="component" value="Unassembled WGS sequence"/>
</dbReference>
<sequence>MGTSGYRVYYFNGFYFLYYCRYDSYPRGLGVEFSNEIPSDPDEYQIYVATKKAELQSLLTHHDLFNLGDTQIWEDKEVPGKGQIDQLFVMKNPPKLATAGHWVDYIYEIDLEHHIFCINGEPLFDTRNMPYGDEFLLYLGTDLYDRICFSKTTPERHRFKLPPPATVGCDILDTYDGYNVQCIPDPHTLLHLPVNLRPVEQTRVRIMQIFIASLMLSMCNQEGFGIRAVLSHSVLNIITKLRIICETFSNALLYAEEWRYHDSVYEDRPQPWRWILEDEFCLLAVPRLDSEPLLRAAIVELVQAVTSYFGTKTNSESAVTGTSFHGVIMSLYHISIVRFEVVESPENIQFRVEHTPYMTFLPEDHCYRQDTPGITALSRLGQLLYENTLRHKLFTKNATYHKVASRNTSKNTSKLGVIPLEIAHNIAQHLPPYYLRFFATISPACAGAAFEFLLHPHFRDGNVANTMYHASQYNALKENSVLLRCHKWYWYRVLPICGPEVVFSIESDPDGDDDEERISTLSYRDLYFSTFFAVDENGEEIKFLLTTYPRDFQPRFAFRRIQGHDLAKENCMEIRKIRHFWHEFDVAFAIGRRWCESVL</sequence>
<organism evidence="1 2">
    <name type="scientific">Lentinula lateritia</name>
    <dbReference type="NCBI Taxonomy" id="40482"/>
    <lineage>
        <taxon>Eukaryota</taxon>
        <taxon>Fungi</taxon>
        <taxon>Dikarya</taxon>
        <taxon>Basidiomycota</taxon>
        <taxon>Agaricomycotina</taxon>
        <taxon>Agaricomycetes</taxon>
        <taxon>Agaricomycetidae</taxon>
        <taxon>Agaricales</taxon>
        <taxon>Marasmiineae</taxon>
        <taxon>Omphalotaceae</taxon>
        <taxon>Lentinula</taxon>
    </lineage>
</organism>
<dbReference type="EMBL" id="JANVFT010000103">
    <property type="protein sequence ID" value="KAJ4468007.1"/>
    <property type="molecule type" value="Genomic_DNA"/>
</dbReference>